<dbReference type="AlphaFoldDB" id="A9NK87"/>
<evidence type="ECO:0000313" key="2">
    <source>
        <dbReference type="EMBL" id="ABK21048.1"/>
    </source>
</evidence>
<feature type="region of interest" description="Disordered" evidence="1">
    <location>
        <begin position="1"/>
        <end position="70"/>
    </location>
</feature>
<organism evidence="2">
    <name type="scientific">Picea sitchensis</name>
    <name type="common">Sitka spruce</name>
    <name type="synonym">Pinus sitchensis</name>
    <dbReference type="NCBI Taxonomy" id="3332"/>
    <lineage>
        <taxon>Eukaryota</taxon>
        <taxon>Viridiplantae</taxon>
        <taxon>Streptophyta</taxon>
        <taxon>Embryophyta</taxon>
        <taxon>Tracheophyta</taxon>
        <taxon>Spermatophyta</taxon>
        <taxon>Pinopsida</taxon>
        <taxon>Pinidae</taxon>
        <taxon>Conifers I</taxon>
        <taxon>Pinales</taxon>
        <taxon>Pinaceae</taxon>
        <taxon>Picea</taxon>
    </lineage>
</organism>
<reference evidence="2" key="1">
    <citation type="journal article" date="2008" name="BMC Genomics">
        <title>A conifer genomics resource of 200,000 spruce (Picea spp.) ESTs and 6,464 high-quality, sequence-finished full-length cDNAs for Sitka spruce (Picea sitchensis).</title>
        <authorList>
            <person name="Ralph S.G."/>
            <person name="Chun H.J."/>
            <person name="Kolosova N."/>
            <person name="Cooper D."/>
            <person name="Oddy C."/>
            <person name="Ritland C.E."/>
            <person name="Kirkpatrick R."/>
            <person name="Moore R."/>
            <person name="Barber S."/>
            <person name="Holt R.A."/>
            <person name="Jones S.J."/>
            <person name="Marra M.A."/>
            <person name="Douglas C.J."/>
            <person name="Ritland K."/>
            <person name="Bohlmann J."/>
        </authorList>
    </citation>
    <scope>NUCLEOTIDE SEQUENCE</scope>
    <source>
        <tissue evidence="2">Bark</tissue>
    </source>
</reference>
<name>A9NK87_PICSI</name>
<protein>
    <submittedName>
        <fullName evidence="2">Uncharacterized protein</fullName>
    </submittedName>
</protein>
<dbReference type="PANTHER" id="PTHR35751:SF3">
    <property type="entry name" value="OS06G0530200 PROTEIN"/>
    <property type="match status" value="1"/>
</dbReference>
<evidence type="ECO:0000256" key="1">
    <source>
        <dbReference type="SAM" id="MobiDB-lite"/>
    </source>
</evidence>
<proteinExistence type="evidence at transcript level"/>
<dbReference type="PANTHER" id="PTHR35751">
    <property type="match status" value="1"/>
</dbReference>
<dbReference type="EMBL" id="EF081660">
    <property type="protein sequence ID" value="ABK21048.1"/>
    <property type="molecule type" value="mRNA"/>
</dbReference>
<accession>A9NK87</accession>
<sequence length="84" mass="9323">MAGQQLLKRIPKIKFPNRRAGEHLSHEIPPSRVETESNVRKMPFSVQPSPSKNLTVGGKASEQPKRTPVSEKEIEAIMLGGCFN</sequence>